<gene>
    <name evidence="1" type="primary">Acey_s0327.g2613</name>
    <name evidence="1" type="ORF">Y032_0327g2613</name>
</gene>
<dbReference type="Proteomes" id="UP000024635">
    <property type="component" value="Unassembled WGS sequence"/>
</dbReference>
<dbReference type="EMBL" id="JARK01001663">
    <property type="protein sequence ID" value="EYB83915.1"/>
    <property type="molecule type" value="Genomic_DNA"/>
</dbReference>
<protein>
    <submittedName>
        <fullName evidence="1">Uncharacterized protein</fullName>
    </submittedName>
</protein>
<sequence length="71" mass="8900">MRNELSRYQIEETKRKKYLQWNFTEKQEECWQKKYIWGERGEEKMQPIIADMRLIASRDREGSNQYALRKR</sequence>
<evidence type="ECO:0000313" key="2">
    <source>
        <dbReference type="Proteomes" id="UP000024635"/>
    </source>
</evidence>
<proteinExistence type="predicted"/>
<dbReference type="AlphaFoldDB" id="A0A016RZU5"/>
<reference evidence="2" key="1">
    <citation type="journal article" date="2015" name="Nat. Genet.">
        <title>The genome and transcriptome of the zoonotic hookworm Ancylostoma ceylanicum identify infection-specific gene families.</title>
        <authorList>
            <person name="Schwarz E.M."/>
            <person name="Hu Y."/>
            <person name="Antoshechkin I."/>
            <person name="Miller M.M."/>
            <person name="Sternberg P.W."/>
            <person name="Aroian R.V."/>
        </authorList>
    </citation>
    <scope>NUCLEOTIDE SEQUENCE</scope>
    <source>
        <strain evidence="2">HY135</strain>
    </source>
</reference>
<name>A0A016RZU5_9BILA</name>
<comment type="caution">
    <text evidence="1">The sequence shown here is derived from an EMBL/GenBank/DDBJ whole genome shotgun (WGS) entry which is preliminary data.</text>
</comment>
<keyword evidence="2" id="KW-1185">Reference proteome</keyword>
<evidence type="ECO:0000313" key="1">
    <source>
        <dbReference type="EMBL" id="EYB83915.1"/>
    </source>
</evidence>
<organism evidence="1 2">
    <name type="scientific">Ancylostoma ceylanicum</name>
    <dbReference type="NCBI Taxonomy" id="53326"/>
    <lineage>
        <taxon>Eukaryota</taxon>
        <taxon>Metazoa</taxon>
        <taxon>Ecdysozoa</taxon>
        <taxon>Nematoda</taxon>
        <taxon>Chromadorea</taxon>
        <taxon>Rhabditida</taxon>
        <taxon>Rhabditina</taxon>
        <taxon>Rhabditomorpha</taxon>
        <taxon>Strongyloidea</taxon>
        <taxon>Ancylostomatidae</taxon>
        <taxon>Ancylostomatinae</taxon>
        <taxon>Ancylostoma</taxon>
    </lineage>
</organism>
<accession>A0A016RZU5</accession>